<keyword evidence="5 15" id="KW-0227">DNA damage</keyword>
<dbReference type="CDD" id="cd08966">
    <property type="entry name" value="EcFpg-like_N"/>
    <property type="match status" value="1"/>
</dbReference>
<feature type="binding site" evidence="15">
    <location>
        <position position="111"/>
    </location>
    <ligand>
        <name>DNA</name>
        <dbReference type="ChEBI" id="CHEBI:16991"/>
    </ligand>
</feature>
<evidence type="ECO:0000256" key="2">
    <source>
        <dbReference type="ARBA" id="ARBA00009409"/>
    </source>
</evidence>
<feature type="active site" description="Schiff-base intermediate with DNA" evidence="15">
    <location>
        <position position="2"/>
    </location>
</feature>
<dbReference type="Proteomes" id="UP000282654">
    <property type="component" value="Unassembled WGS sequence"/>
</dbReference>
<dbReference type="PANTHER" id="PTHR22993">
    <property type="entry name" value="FORMAMIDOPYRIMIDINE-DNA GLYCOSYLASE"/>
    <property type="match status" value="1"/>
</dbReference>
<comment type="cofactor">
    <cofactor evidence="15">
        <name>Zn(2+)</name>
        <dbReference type="ChEBI" id="CHEBI:29105"/>
    </cofactor>
    <text evidence="15">Binds 1 zinc ion per subunit.</text>
</comment>
<dbReference type="RefSeq" id="WP_123931775.1">
    <property type="nucleotide sequence ID" value="NZ_RKRE01000003.1"/>
</dbReference>
<evidence type="ECO:0000256" key="4">
    <source>
        <dbReference type="ARBA" id="ARBA00022723"/>
    </source>
</evidence>
<reference evidence="18 19" key="1">
    <citation type="submission" date="2018-11" db="EMBL/GenBank/DDBJ databases">
        <title>Genomic Encyclopedia of Type Strains, Phase IV (KMG-IV): sequencing the most valuable type-strain genomes for metagenomic binning, comparative biology and taxonomic classification.</title>
        <authorList>
            <person name="Goeker M."/>
        </authorList>
    </citation>
    <scope>NUCLEOTIDE SEQUENCE [LARGE SCALE GENOMIC DNA]</scope>
    <source>
        <strain evidence="18 19">DSM 102936</strain>
    </source>
</reference>
<keyword evidence="7 15" id="KW-0378">Hydrolase</keyword>
<keyword evidence="19" id="KW-1185">Reference proteome</keyword>
<keyword evidence="4 15" id="KW-0479">Metal-binding</keyword>
<dbReference type="SUPFAM" id="SSF81624">
    <property type="entry name" value="N-terminal domain of MutM-like DNA repair proteins"/>
    <property type="match status" value="1"/>
</dbReference>
<dbReference type="PROSITE" id="PS51068">
    <property type="entry name" value="FPG_CAT"/>
    <property type="match status" value="1"/>
</dbReference>
<sequence>MPELPEVETIRKQLAAKITGLTITGATIYLEKVIAAPAPVRFGETIRGRAILGVNRRGKFLLFDLSGGYRLVVHLRMSGQLVYETADGPLPRHTHLVFHLDRGRLRLTDLRQFGRVWLVPAAGAEVKELRKLGPEPLSSAFTEEYFLARLQKSRRRIKALLLDQEVVAGIGNIYADEALYAAGVHPARRASDLSVREGKALYRAIRDVLREGIAHRGTSIRDYVDAVGEEGSHQHFLKVHNRAGRPCPECGTRIEKVKLGGRGTYFCPRCQPL</sequence>
<evidence type="ECO:0000256" key="6">
    <source>
        <dbReference type="ARBA" id="ARBA00022771"/>
    </source>
</evidence>
<dbReference type="PROSITE" id="PS51066">
    <property type="entry name" value="ZF_FPG_2"/>
    <property type="match status" value="1"/>
</dbReference>
<evidence type="ECO:0000256" key="8">
    <source>
        <dbReference type="ARBA" id="ARBA00022833"/>
    </source>
</evidence>
<dbReference type="InterPro" id="IPR000214">
    <property type="entry name" value="Znf_DNA_glyclase/AP_lyase"/>
</dbReference>
<feature type="active site" description="Proton donor; for delta-elimination activity" evidence="15">
    <location>
        <position position="262"/>
    </location>
</feature>
<keyword evidence="6 15" id="KW-0863">Zinc-finger</keyword>
<dbReference type="GO" id="GO:0003690">
    <property type="term" value="F:double-stranded DNA binding"/>
    <property type="evidence" value="ECO:0007669"/>
    <property type="project" value="UniProtKB-ARBA"/>
</dbReference>
<evidence type="ECO:0000256" key="13">
    <source>
        <dbReference type="ARBA" id="ARBA00023295"/>
    </source>
</evidence>
<dbReference type="Gene3D" id="3.20.190.10">
    <property type="entry name" value="MutM-like, N-terminal"/>
    <property type="match status" value="1"/>
</dbReference>
<dbReference type="InterPro" id="IPR015886">
    <property type="entry name" value="H2TH_FPG"/>
</dbReference>
<dbReference type="GO" id="GO:0140078">
    <property type="term" value="F:class I DNA-(apurinic or apyrimidinic site) endonuclease activity"/>
    <property type="evidence" value="ECO:0007669"/>
    <property type="project" value="UniProtKB-EC"/>
</dbReference>
<comment type="caution">
    <text evidence="18">The sequence shown here is derived from an EMBL/GenBank/DDBJ whole genome shotgun (WGS) entry which is preliminary data.</text>
</comment>
<evidence type="ECO:0000256" key="3">
    <source>
        <dbReference type="ARBA" id="ARBA00011245"/>
    </source>
</evidence>
<proteinExistence type="inferred from homology"/>
<dbReference type="InterPro" id="IPR010663">
    <property type="entry name" value="Znf_FPG/IleRS"/>
</dbReference>
<dbReference type="OrthoDB" id="9800855at2"/>
<gene>
    <name evidence="15" type="primary">mutM</name>
    <name evidence="15" type="synonym">fpg</name>
    <name evidence="18" type="ORF">EDD75_2108</name>
</gene>
<dbReference type="SMART" id="SM01232">
    <property type="entry name" value="H2TH"/>
    <property type="match status" value="1"/>
</dbReference>
<comment type="catalytic activity">
    <reaction evidence="1 15">
        <text>Hydrolysis of DNA containing ring-opened 7-methylguanine residues, releasing 2,6-diamino-4-hydroxy-5-(N-methyl)formamidopyrimidine.</text>
        <dbReference type="EC" id="3.2.2.23"/>
    </reaction>
</comment>
<feature type="active site" description="Proton donor; for beta-elimination activity" evidence="15">
    <location>
        <position position="59"/>
    </location>
</feature>
<dbReference type="InterPro" id="IPR035937">
    <property type="entry name" value="FPG_N"/>
</dbReference>
<dbReference type="InterPro" id="IPR020629">
    <property type="entry name" value="FPG_Glyclase"/>
</dbReference>
<dbReference type="SMART" id="SM00898">
    <property type="entry name" value="Fapy_DNA_glyco"/>
    <property type="match status" value="1"/>
</dbReference>
<evidence type="ECO:0000256" key="14">
    <source>
        <dbReference type="ARBA" id="ARBA00044632"/>
    </source>
</evidence>
<dbReference type="SUPFAM" id="SSF57716">
    <property type="entry name" value="Glucocorticoid receptor-like (DNA-binding domain)"/>
    <property type="match status" value="1"/>
</dbReference>
<evidence type="ECO:0000313" key="19">
    <source>
        <dbReference type="Proteomes" id="UP000282654"/>
    </source>
</evidence>
<comment type="function">
    <text evidence="15">Involved in base excision repair of DNA damaged by oxidation or by mutagenic agents. Acts as DNA glycosylase that recognizes and removes damaged bases. Has a preference for oxidized purines, such as 7,8-dihydro-8-oxoguanine (8-oxoG). Has AP (apurinic/apyrimidinic) lyase activity and introduces nicks in the DNA strand. Cleaves the DNA backbone by beta-delta elimination to generate a single-strand break at the site of the removed base with both 3'- and 5'-phosphates.</text>
</comment>
<feature type="active site" description="Proton donor" evidence="15">
    <location>
        <position position="3"/>
    </location>
</feature>
<dbReference type="EC" id="3.2.2.23" evidence="15"/>
<keyword evidence="10 15" id="KW-0234">DNA repair</keyword>
<dbReference type="Pfam" id="PF06827">
    <property type="entry name" value="zf-FPG_IleRS"/>
    <property type="match status" value="1"/>
</dbReference>
<dbReference type="SUPFAM" id="SSF46946">
    <property type="entry name" value="S13-like H2TH domain"/>
    <property type="match status" value="1"/>
</dbReference>
<feature type="domain" description="Formamidopyrimidine-DNA glycosylase catalytic" evidence="17">
    <location>
        <begin position="2"/>
        <end position="114"/>
    </location>
</feature>
<dbReference type="InterPro" id="IPR012319">
    <property type="entry name" value="FPG_cat"/>
</dbReference>
<dbReference type="HAMAP" id="MF_00103">
    <property type="entry name" value="Fapy_DNA_glycosyl"/>
    <property type="match status" value="1"/>
</dbReference>
<feature type="binding site" evidence="15">
    <location>
        <position position="93"/>
    </location>
    <ligand>
        <name>DNA</name>
        <dbReference type="ChEBI" id="CHEBI:16991"/>
    </ligand>
</feature>
<dbReference type="EC" id="4.2.99.18" evidence="15"/>
<name>A0A3N5AGK6_9THEO</name>
<evidence type="ECO:0000256" key="15">
    <source>
        <dbReference type="HAMAP-Rule" id="MF_00103"/>
    </source>
</evidence>
<protein>
    <recommendedName>
        <fullName evidence="15">Formamidopyrimidine-DNA glycosylase</fullName>
        <shortName evidence="15">Fapy-DNA glycosylase</shortName>
        <ecNumber evidence="15">3.2.2.23</ecNumber>
    </recommendedName>
    <alternativeName>
        <fullName evidence="15">DNA-(apurinic or apyrimidinic site) lyase MutM</fullName>
        <shortName evidence="15">AP lyase MutM</shortName>
        <ecNumber evidence="15">4.2.99.18</ecNumber>
    </alternativeName>
</protein>
<dbReference type="Gene3D" id="1.10.8.50">
    <property type="match status" value="1"/>
</dbReference>
<dbReference type="PANTHER" id="PTHR22993:SF9">
    <property type="entry name" value="FORMAMIDOPYRIMIDINE-DNA GLYCOSYLASE"/>
    <property type="match status" value="1"/>
</dbReference>
<dbReference type="NCBIfam" id="TIGR00577">
    <property type="entry name" value="fpg"/>
    <property type="match status" value="1"/>
</dbReference>
<evidence type="ECO:0000313" key="18">
    <source>
        <dbReference type="EMBL" id="RPF42990.1"/>
    </source>
</evidence>
<evidence type="ECO:0000256" key="9">
    <source>
        <dbReference type="ARBA" id="ARBA00023125"/>
    </source>
</evidence>
<keyword evidence="11 15" id="KW-0456">Lyase</keyword>
<keyword evidence="8 15" id="KW-0862">Zinc</keyword>
<dbReference type="EMBL" id="RKRE01000003">
    <property type="protein sequence ID" value="RPF42990.1"/>
    <property type="molecule type" value="Genomic_DNA"/>
</dbReference>
<evidence type="ECO:0000259" key="17">
    <source>
        <dbReference type="PROSITE" id="PS51068"/>
    </source>
</evidence>
<evidence type="ECO:0000256" key="1">
    <source>
        <dbReference type="ARBA" id="ARBA00001668"/>
    </source>
</evidence>
<evidence type="ECO:0000256" key="11">
    <source>
        <dbReference type="ARBA" id="ARBA00023239"/>
    </source>
</evidence>
<organism evidence="18 19">
    <name type="scientific">Thermodesulfitimonas autotrophica</name>
    <dbReference type="NCBI Taxonomy" id="1894989"/>
    <lineage>
        <taxon>Bacteria</taxon>
        <taxon>Bacillati</taxon>
        <taxon>Bacillota</taxon>
        <taxon>Clostridia</taxon>
        <taxon>Thermoanaerobacterales</taxon>
        <taxon>Thermoanaerobacteraceae</taxon>
        <taxon>Thermodesulfitimonas</taxon>
    </lineage>
</organism>
<evidence type="ECO:0000256" key="10">
    <source>
        <dbReference type="ARBA" id="ARBA00023204"/>
    </source>
</evidence>
<evidence type="ECO:0000256" key="7">
    <source>
        <dbReference type="ARBA" id="ARBA00022801"/>
    </source>
</evidence>
<dbReference type="GO" id="GO:0006284">
    <property type="term" value="P:base-excision repair"/>
    <property type="evidence" value="ECO:0007669"/>
    <property type="project" value="InterPro"/>
</dbReference>
<dbReference type="AlphaFoldDB" id="A0A3N5AGK6"/>
<dbReference type="GO" id="GO:0003684">
    <property type="term" value="F:damaged DNA binding"/>
    <property type="evidence" value="ECO:0007669"/>
    <property type="project" value="InterPro"/>
</dbReference>
<keyword evidence="13 15" id="KW-0326">Glycosidase</keyword>
<comment type="similarity">
    <text evidence="2 15">Belongs to the FPG family.</text>
</comment>
<comment type="caution">
    <text evidence="15">Lacks conserved residue(s) required for the propagation of feature annotation.</text>
</comment>
<keyword evidence="12 15" id="KW-0511">Multifunctional enzyme</keyword>
<dbReference type="InterPro" id="IPR010979">
    <property type="entry name" value="Ribosomal_uS13-like_H2TH"/>
</dbReference>
<comment type="subunit">
    <text evidence="3 15">Monomer.</text>
</comment>
<dbReference type="GO" id="GO:0008270">
    <property type="term" value="F:zinc ion binding"/>
    <property type="evidence" value="ECO:0007669"/>
    <property type="project" value="UniProtKB-UniRule"/>
</dbReference>
<evidence type="ECO:0000259" key="16">
    <source>
        <dbReference type="PROSITE" id="PS51066"/>
    </source>
</evidence>
<accession>A0A3N5AGK6</accession>
<dbReference type="Pfam" id="PF06831">
    <property type="entry name" value="H2TH"/>
    <property type="match status" value="1"/>
</dbReference>
<dbReference type="InterPro" id="IPR015887">
    <property type="entry name" value="DNA_glyclase_Znf_dom_DNA_BS"/>
</dbReference>
<dbReference type="NCBIfam" id="NF002211">
    <property type="entry name" value="PRK01103.1"/>
    <property type="match status" value="1"/>
</dbReference>
<dbReference type="GO" id="GO:0034039">
    <property type="term" value="F:8-oxo-7,8-dihydroguanine DNA N-glycosylase activity"/>
    <property type="evidence" value="ECO:0007669"/>
    <property type="project" value="TreeGrafter"/>
</dbReference>
<dbReference type="FunFam" id="1.10.8.50:FF:000003">
    <property type="entry name" value="Formamidopyrimidine-DNA glycosylase"/>
    <property type="match status" value="1"/>
</dbReference>
<comment type="catalytic activity">
    <reaction evidence="14 15">
        <text>2'-deoxyribonucleotide-(2'-deoxyribose 5'-phosphate)-2'-deoxyribonucleotide-DNA = a 3'-end 2'-deoxyribonucleotide-(2,3-dehydro-2,3-deoxyribose 5'-phosphate)-DNA + a 5'-end 5'-phospho-2'-deoxyribonucleoside-DNA + H(+)</text>
        <dbReference type="Rhea" id="RHEA:66592"/>
        <dbReference type="Rhea" id="RHEA-COMP:13180"/>
        <dbReference type="Rhea" id="RHEA-COMP:16897"/>
        <dbReference type="Rhea" id="RHEA-COMP:17067"/>
        <dbReference type="ChEBI" id="CHEBI:15378"/>
        <dbReference type="ChEBI" id="CHEBI:136412"/>
        <dbReference type="ChEBI" id="CHEBI:157695"/>
        <dbReference type="ChEBI" id="CHEBI:167181"/>
        <dbReference type="EC" id="4.2.99.18"/>
    </reaction>
</comment>
<feature type="domain" description="FPG-type" evidence="16">
    <location>
        <begin position="238"/>
        <end position="272"/>
    </location>
</feature>
<evidence type="ECO:0000256" key="12">
    <source>
        <dbReference type="ARBA" id="ARBA00023268"/>
    </source>
</evidence>
<dbReference type="Pfam" id="PF01149">
    <property type="entry name" value="Fapy_DNA_glyco"/>
    <property type="match status" value="1"/>
</dbReference>
<evidence type="ECO:0000256" key="5">
    <source>
        <dbReference type="ARBA" id="ARBA00022763"/>
    </source>
</evidence>
<keyword evidence="9 15" id="KW-0238">DNA-binding</keyword>
<dbReference type="PROSITE" id="PS01242">
    <property type="entry name" value="ZF_FPG_1"/>
    <property type="match status" value="1"/>
</dbReference>